<evidence type="ECO:0000256" key="1">
    <source>
        <dbReference type="SAM" id="MobiDB-lite"/>
    </source>
</evidence>
<name>A0A5C3N663_9AGAM</name>
<feature type="compositionally biased region" description="Basic and acidic residues" evidence="1">
    <location>
        <begin position="355"/>
        <end position="371"/>
    </location>
</feature>
<feature type="compositionally biased region" description="Basic and acidic residues" evidence="1">
    <location>
        <begin position="318"/>
        <end position="333"/>
    </location>
</feature>
<protein>
    <recommendedName>
        <fullName evidence="4">F-box domain-containing protein</fullName>
    </recommendedName>
</protein>
<proteinExistence type="predicted"/>
<feature type="region of interest" description="Disordered" evidence="1">
    <location>
        <begin position="314"/>
        <end position="388"/>
    </location>
</feature>
<accession>A0A5C3N663</accession>
<evidence type="ECO:0008006" key="4">
    <source>
        <dbReference type="Google" id="ProtNLM"/>
    </source>
</evidence>
<sequence length="388" mass="44879">MGQYWIFVNIDQEEYWGGGKLAEMFLHGDTGDDILMLVLPPALDPELDQIHQQMLRRASRNRAENLGRLNIPIELLAMIFSEMEDLVDVASLCLANSTLWVTGWSRVRELVQCHPARWEGQRMICLGDYARDLPTGLLEPEEMEEFENSRAHPNFWNFVWEWYAERKWYPERPWRRFRDWEEGRAFNLLAYPDVLGFRYLTLPQSYIHDPRWLLCNLSKKEYVRSTAVLSAVGDAIHLGDILFSQICWSTDPSTSMRYEGDIHRGAWAGDRFSIKDIEEFEREYSKVKWTDVSDRVMKEVLAIWRSEYGQHWPAATPKKAEQDAKDALDRQENPEADSDGSKVPSDGATADAEVVEARSEDNEGHAEKNDTNADVLKATEVGEESRRG</sequence>
<evidence type="ECO:0000313" key="3">
    <source>
        <dbReference type="Proteomes" id="UP000305948"/>
    </source>
</evidence>
<gene>
    <name evidence="2" type="ORF">OE88DRAFT_1656351</name>
</gene>
<keyword evidence="3" id="KW-1185">Reference proteome</keyword>
<dbReference type="EMBL" id="ML213508">
    <property type="protein sequence ID" value="TFK52773.1"/>
    <property type="molecule type" value="Genomic_DNA"/>
</dbReference>
<reference evidence="2 3" key="1">
    <citation type="journal article" date="2019" name="Nat. Ecol. Evol.">
        <title>Megaphylogeny resolves global patterns of mushroom evolution.</title>
        <authorList>
            <person name="Varga T."/>
            <person name="Krizsan K."/>
            <person name="Foldi C."/>
            <person name="Dima B."/>
            <person name="Sanchez-Garcia M."/>
            <person name="Sanchez-Ramirez S."/>
            <person name="Szollosi G.J."/>
            <person name="Szarkandi J.G."/>
            <person name="Papp V."/>
            <person name="Albert L."/>
            <person name="Andreopoulos W."/>
            <person name="Angelini C."/>
            <person name="Antonin V."/>
            <person name="Barry K.W."/>
            <person name="Bougher N.L."/>
            <person name="Buchanan P."/>
            <person name="Buyck B."/>
            <person name="Bense V."/>
            <person name="Catcheside P."/>
            <person name="Chovatia M."/>
            <person name="Cooper J."/>
            <person name="Damon W."/>
            <person name="Desjardin D."/>
            <person name="Finy P."/>
            <person name="Geml J."/>
            <person name="Haridas S."/>
            <person name="Hughes K."/>
            <person name="Justo A."/>
            <person name="Karasinski D."/>
            <person name="Kautmanova I."/>
            <person name="Kiss B."/>
            <person name="Kocsube S."/>
            <person name="Kotiranta H."/>
            <person name="LaButti K.M."/>
            <person name="Lechner B.E."/>
            <person name="Liimatainen K."/>
            <person name="Lipzen A."/>
            <person name="Lukacs Z."/>
            <person name="Mihaltcheva S."/>
            <person name="Morgado L.N."/>
            <person name="Niskanen T."/>
            <person name="Noordeloos M.E."/>
            <person name="Ohm R.A."/>
            <person name="Ortiz-Santana B."/>
            <person name="Ovrebo C."/>
            <person name="Racz N."/>
            <person name="Riley R."/>
            <person name="Savchenko A."/>
            <person name="Shiryaev A."/>
            <person name="Soop K."/>
            <person name="Spirin V."/>
            <person name="Szebenyi C."/>
            <person name="Tomsovsky M."/>
            <person name="Tulloss R.E."/>
            <person name="Uehling J."/>
            <person name="Grigoriev I.V."/>
            <person name="Vagvolgyi C."/>
            <person name="Papp T."/>
            <person name="Martin F.M."/>
            <person name="Miettinen O."/>
            <person name="Hibbett D.S."/>
            <person name="Nagy L.G."/>
        </authorList>
    </citation>
    <scope>NUCLEOTIDE SEQUENCE [LARGE SCALE GENOMIC DNA]</scope>
    <source>
        <strain evidence="2 3">OMC1185</strain>
    </source>
</reference>
<organism evidence="2 3">
    <name type="scientific">Heliocybe sulcata</name>
    <dbReference type="NCBI Taxonomy" id="5364"/>
    <lineage>
        <taxon>Eukaryota</taxon>
        <taxon>Fungi</taxon>
        <taxon>Dikarya</taxon>
        <taxon>Basidiomycota</taxon>
        <taxon>Agaricomycotina</taxon>
        <taxon>Agaricomycetes</taxon>
        <taxon>Gloeophyllales</taxon>
        <taxon>Gloeophyllaceae</taxon>
        <taxon>Heliocybe</taxon>
    </lineage>
</organism>
<evidence type="ECO:0000313" key="2">
    <source>
        <dbReference type="EMBL" id="TFK52773.1"/>
    </source>
</evidence>
<dbReference type="Proteomes" id="UP000305948">
    <property type="component" value="Unassembled WGS sequence"/>
</dbReference>
<dbReference type="OrthoDB" id="2588098at2759"/>
<dbReference type="AlphaFoldDB" id="A0A5C3N663"/>